<dbReference type="GO" id="GO:1990281">
    <property type="term" value="C:efflux pump complex"/>
    <property type="evidence" value="ECO:0007669"/>
    <property type="project" value="TreeGrafter"/>
</dbReference>
<evidence type="ECO:0000256" key="4">
    <source>
        <dbReference type="ARBA" id="ARBA00022452"/>
    </source>
</evidence>
<dbReference type="GO" id="GO:0009279">
    <property type="term" value="C:cell outer membrane"/>
    <property type="evidence" value="ECO:0007669"/>
    <property type="project" value="UniProtKB-SubCell"/>
</dbReference>
<dbReference type="Gene3D" id="1.20.1600.10">
    <property type="entry name" value="Outer membrane efflux proteins (OEP)"/>
    <property type="match status" value="1"/>
</dbReference>
<keyword evidence="8" id="KW-0175">Coiled coil</keyword>
<reference evidence="10" key="1">
    <citation type="journal article" date="2014" name="Int. J. Syst. Evol. Microbiol.">
        <title>Complete genome sequence of Corynebacterium casei LMG S-19264T (=DSM 44701T), isolated from a smear-ripened cheese.</title>
        <authorList>
            <consortium name="US DOE Joint Genome Institute (JGI-PGF)"/>
            <person name="Walter F."/>
            <person name="Albersmeier A."/>
            <person name="Kalinowski J."/>
            <person name="Ruckert C."/>
        </authorList>
    </citation>
    <scope>NUCLEOTIDE SEQUENCE</scope>
    <source>
        <strain evidence="10">KCTC 42650</strain>
    </source>
</reference>
<feature type="chain" id="PRO_5035213225" evidence="9">
    <location>
        <begin position="31"/>
        <end position="472"/>
    </location>
</feature>
<evidence type="ECO:0000256" key="2">
    <source>
        <dbReference type="ARBA" id="ARBA00007613"/>
    </source>
</evidence>
<keyword evidence="3" id="KW-0813">Transport</keyword>
<dbReference type="InterPro" id="IPR010130">
    <property type="entry name" value="T1SS_OMP_TolC"/>
</dbReference>
<evidence type="ECO:0000256" key="9">
    <source>
        <dbReference type="SAM" id="SignalP"/>
    </source>
</evidence>
<keyword evidence="9" id="KW-0732">Signal</keyword>
<comment type="caution">
    <text evidence="10">The sequence shown here is derived from an EMBL/GenBank/DDBJ whole genome shotgun (WGS) entry which is preliminary data.</text>
</comment>
<keyword evidence="4" id="KW-1134">Transmembrane beta strand</keyword>
<dbReference type="GO" id="GO:0015288">
    <property type="term" value="F:porin activity"/>
    <property type="evidence" value="ECO:0007669"/>
    <property type="project" value="TreeGrafter"/>
</dbReference>
<keyword evidence="5" id="KW-0812">Transmembrane</keyword>
<evidence type="ECO:0000313" key="10">
    <source>
        <dbReference type="EMBL" id="GHF67636.1"/>
    </source>
</evidence>
<dbReference type="RefSeq" id="WP_189682237.1">
    <property type="nucleotide sequence ID" value="NZ_BNCJ01000020.1"/>
</dbReference>
<dbReference type="EMBL" id="BNCJ01000020">
    <property type="protein sequence ID" value="GHF67636.1"/>
    <property type="molecule type" value="Genomic_DNA"/>
</dbReference>
<keyword evidence="11" id="KW-1185">Reference proteome</keyword>
<dbReference type="Proteomes" id="UP000626220">
    <property type="component" value="Unassembled WGS sequence"/>
</dbReference>
<evidence type="ECO:0000313" key="11">
    <source>
        <dbReference type="Proteomes" id="UP000626220"/>
    </source>
</evidence>
<dbReference type="InterPro" id="IPR003423">
    <property type="entry name" value="OMP_efflux"/>
</dbReference>
<evidence type="ECO:0000256" key="5">
    <source>
        <dbReference type="ARBA" id="ARBA00022692"/>
    </source>
</evidence>
<comment type="subcellular location">
    <subcellularLocation>
        <location evidence="1">Cell outer membrane</location>
    </subcellularLocation>
</comment>
<comment type="similarity">
    <text evidence="2">Belongs to the outer membrane factor (OMF) (TC 1.B.17) family.</text>
</comment>
<dbReference type="PANTHER" id="PTHR30026">
    <property type="entry name" value="OUTER MEMBRANE PROTEIN TOLC"/>
    <property type="match status" value="1"/>
</dbReference>
<evidence type="ECO:0000256" key="8">
    <source>
        <dbReference type="SAM" id="Coils"/>
    </source>
</evidence>
<accession>A0A8J3MBR2</accession>
<reference evidence="10" key="2">
    <citation type="submission" date="2020-09" db="EMBL/GenBank/DDBJ databases">
        <authorList>
            <person name="Sun Q."/>
            <person name="Kim S."/>
        </authorList>
    </citation>
    <scope>NUCLEOTIDE SEQUENCE</scope>
    <source>
        <strain evidence="10">KCTC 42650</strain>
    </source>
</reference>
<feature type="signal peptide" evidence="9">
    <location>
        <begin position="1"/>
        <end position="30"/>
    </location>
</feature>
<dbReference type="Pfam" id="PF02321">
    <property type="entry name" value="OEP"/>
    <property type="match status" value="2"/>
</dbReference>
<evidence type="ECO:0000256" key="1">
    <source>
        <dbReference type="ARBA" id="ARBA00004442"/>
    </source>
</evidence>
<sequence length="472" mass="50483">MGMLGAGKRLRRGLVAAAAAVILAAPAARADNLADALISAYNTSGLLEQNRALLRAIDEDYALSVSALRPIIDYTVSMGRSYSGSGTNNATSLSRGSTALTARLSLSWTILDAGERFYGIEQARETVLATRQDLLAIEQQVLFRATAAYVNVLLQNDNVALQRNNLRVLGEELRAAQDRFDVGEVTRTDVALAEARVAAARSNLSTAQGQLMTAQAEYQAVIGRRALNLHGQPRLPAMPKSLEAAVQLAVRTHPSVLAAQHKVKAAEHAVAVANSKLRPSLSIVADTSYSDDMTSSDFDKSASVGLQLKQRIYQGGGIAASVRRVMASRDATRGALITTQRDVVQGVNDAYVRLQVARAAFAASIEQVRASQVAFDGIREEATLGARTTLDVLAAEQELQNAQTAQISARAEESVAAYQLLAAQGLLTAEKLGLKVALYDPEAYYNMVKKAPAAVSRQGKELDRVLKRLGKE</sequence>
<dbReference type="GO" id="GO:0015562">
    <property type="term" value="F:efflux transmembrane transporter activity"/>
    <property type="evidence" value="ECO:0007669"/>
    <property type="project" value="InterPro"/>
</dbReference>
<dbReference type="NCBIfam" id="TIGR01844">
    <property type="entry name" value="type_I_sec_TolC"/>
    <property type="match status" value="1"/>
</dbReference>
<keyword evidence="6" id="KW-0472">Membrane</keyword>
<evidence type="ECO:0000256" key="6">
    <source>
        <dbReference type="ARBA" id="ARBA00023136"/>
    </source>
</evidence>
<evidence type="ECO:0000256" key="7">
    <source>
        <dbReference type="ARBA" id="ARBA00023237"/>
    </source>
</evidence>
<dbReference type="InterPro" id="IPR051906">
    <property type="entry name" value="TolC-like"/>
</dbReference>
<dbReference type="SUPFAM" id="SSF56954">
    <property type="entry name" value="Outer membrane efflux proteins (OEP)"/>
    <property type="match status" value="1"/>
</dbReference>
<dbReference type="PANTHER" id="PTHR30026:SF22">
    <property type="entry name" value="OUTER MEMBRANE EFFLUX PROTEIN"/>
    <property type="match status" value="1"/>
</dbReference>
<gene>
    <name evidence="10" type="ORF">GCM10017056_43500</name>
</gene>
<keyword evidence="7" id="KW-0998">Cell outer membrane</keyword>
<protein>
    <submittedName>
        <fullName evidence="10">Transporter</fullName>
    </submittedName>
</protein>
<feature type="coiled-coil region" evidence="8">
    <location>
        <begin position="120"/>
        <end position="217"/>
    </location>
</feature>
<organism evidence="10 11">
    <name type="scientific">Seohaeicola zhoushanensis</name>
    <dbReference type="NCBI Taxonomy" id="1569283"/>
    <lineage>
        <taxon>Bacteria</taxon>
        <taxon>Pseudomonadati</taxon>
        <taxon>Pseudomonadota</taxon>
        <taxon>Alphaproteobacteria</taxon>
        <taxon>Rhodobacterales</taxon>
        <taxon>Roseobacteraceae</taxon>
        <taxon>Seohaeicola</taxon>
    </lineage>
</organism>
<evidence type="ECO:0000256" key="3">
    <source>
        <dbReference type="ARBA" id="ARBA00022448"/>
    </source>
</evidence>
<name>A0A8J3MBR2_9RHOB</name>
<proteinExistence type="inferred from homology"/>
<dbReference type="AlphaFoldDB" id="A0A8J3MBR2"/>